<dbReference type="AlphaFoldDB" id="F2U7U1"/>
<reference evidence="2" key="1">
    <citation type="submission" date="2009-08" db="EMBL/GenBank/DDBJ databases">
        <title>Annotation of Salpingoeca rosetta.</title>
        <authorList>
            <consortium name="The Broad Institute Genome Sequencing Platform"/>
            <person name="Russ C."/>
            <person name="Cuomo C."/>
            <person name="Burger G."/>
            <person name="Gray M.W."/>
            <person name="Holland P.W.H."/>
            <person name="King N."/>
            <person name="Lang F.B.F."/>
            <person name="Roger A.J."/>
            <person name="Ruiz-Trillo I."/>
            <person name="Young S.K."/>
            <person name="Zeng Q."/>
            <person name="Gargeya S."/>
            <person name="Alvarado L."/>
            <person name="Berlin A."/>
            <person name="Chapman S.B."/>
            <person name="Chen Z."/>
            <person name="Freedman E."/>
            <person name="Gellesch M."/>
            <person name="Goldberg J."/>
            <person name="Griggs A."/>
            <person name="Gujja S."/>
            <person name="Heilman E."/>
            <person name="Heiman D."/>
            <person name="Howarth C."/>
            <person name="Mehta T."/>
            <person name="Neiman D."/>
            <person name="Pearson M."/>
            <person name="Roberts A."/>
            <person name="Saif S."/>
            <person name="Shea T."/>
            <person name="Shenoy N."/>
            <person name="Sisk P."/>
            <person name="Stolte C."/>
            <person name="Sykes S."/>
            <person name="White J."/>
            <person name="Yandava C."/>
            <person name="Haas B."/>
            <person name="Nusbaum C."/>
            <person name="Birren B."/>
        </authorList>
    </citation>
    <scope>NUCLEOTIDE SEQUENCE [LARGE SCALE GENOMIC DNA]</scope>
    <source>
        <strain evidence="2">ATCC 50818</strain>
    </source>
</reference>
<feature type="region of interest" description="Disordered" evidence="1">
    <location>
        <begin position="106"/>
        <end position="138"/>
    </location>
</feature>
<dbReference type="eggNOG" id="ENOG502QPW5">
    <property type="taxonomic scope" value="Eukaryota"/>
</dbReference>
<keyword evidence="3" id="KW-1185">Reference proteome</keyword>
<gene>
    <name evidence="2" type="ORF">PTSG_04574</name>
</gene>
<name>F2U7U1_SALR5</name>
<evidence type="ECO:0000313" key="2">
    <source>
        <dbReference type="EMBL" id="EGD72846.1"/>
    </source>
</evidence>
<feature type="compositionally biased region" description="Basic and acidic residues" evidence="1">
    <location>
        <begin position="113"/>
        <end position="126"/>
    </location>
</feature>
<dbReference type="GeneID" id="16075252"/>
<organism evidence="3">
    <name type="scientific">Salpingoeca rosetta (strain ATCC 50818 / BSB-021)</name>
    <dbReference type="NCBI Taxonomy" id="946362"/>
    <lineage>
        <taxon>Eukaryota</taxon>
        <taxon>Choanoflagellata</taxon>
        <taxon>Craspedida</taxon>
        <taxon>Salpingoecidae</taxon>
        <taxon>Salpingoeca</taxon>
    </lineage>
</organism>
<protein>
    <submittedName>
        <fullName evidence="2">Uncharacterized protein</fullName>
    </submittedName>
</protein>
<dbReference type="Proteomes" id="UP000007799">
    <property type="component" value="Unassembled WGS sequence"/>
</dbReference>
<sequence>MADQRPTRKKHRNRCSFYHCRRKDHEMQDGAVYVGKARREQILRGPGGWPAPEHQSSIERDQFDKELAKARAVVCAAHLNERGHEKRLQRARKPFSPADFRSFYPHASQAASGDEHTTAADAEKDSAATCTKPQSDWG</sequence>
<dbReference type="RefSeq" id="XP_004994669.1">
    <property type="nucleotide sequence ID" value="XM_004994612.1"/>
</dbReference>
<evidence type="ECO:0000313" key="3">
    <source>
        <dbReference type="Proteomes" id="UP000007799"/>
    </source>
</evidence>
<evidence type="ECO:0000256" key="1">
    <source>
        <dbReference type="SAM" id="MobiDB-lite"/>
    </source>
</evidence>
<dbReference type="KEGG" id="sre:PTSG_04574"/>
<dbReference type="EMBL" id="GL832964">
    <property type="protein sequence ID" value="EGD72846.1"/>
    <property type="molecule type" value="Genomic_DNA"/>
</dbReference>
<dbReference type="InParanoid" id="F2U7U1"/>
<accession>F2U7U1</accession>
<proteinExistence type="predicted"/>
<feature type="compositionally biased region" description="Polar residues" evidence="1">
    <location>
        <begin position="128"/>
        <end position="138"/>
    </location>
</feature>